<dbReference type="InterPro" id="IPR035906">
    <property type="entry name" value="MetI-like_sf"/>
</dbReference>
<organism evidence="9">
    <name type="scientific">marine metagenome</name>
    <dbReference type="NCBI Taxonomy" id="408172"/>
    <lineage>
        <taxon>unclassified sequences</taxon>
        <taxon>metagenomes</taxon>
        <taxon>ecological metagenomes</taxon>
    </lineage>
</organism>
<dbReference type="EMBL" id="UINC01028404">
    <property type="protein sequence ID" value="SVB09325.1"/>
    <property type="molecule type" value="Genomic_DNA"/>
</dbReference>
<evidence type="ECO:0000256" key="1">
    <source>
        <dbReference type="ARBA" id="ARBA00004651"/>
    </source>
</evidence>
<dbReference type="CDD" id="cd06261">
    <property type="entry name" value="TM_PBP2"/>
    <property type="match status" value="1"/>
</dbReference>
<evidence type="ECO:0000256" key="4">
    <source>
        <dbReference type="ARBA" id="ARBA00022692"/>
    </source>
</evidence>
<sequence length="274" mass="30174">MLIKGFLKRKISLVGLLIFLFFIFCGVFGSYLTPYDPYKTKFSNRYELPNNKNLFGTDWAGRDVLSRVLVGAGITLKISILALCIGSVIGGILGIIVGFMKNGLLKMLIIQFNDILLTFPFLVLAILITALLGSSLNNAIIAIGISRIPRYVRIFSVVVNSEKNKNYVISAISIGASNMRILFYHILPNILPIFLVNTVLFFALTIIAEATLSFIGIGAQPPLPSWGLMIRQASENMLVYPFGVIPPSIAILLVVLSANLMSDGLREFMDPKLR</sequence>
<name>A0A382B6B9_9ZZZZ</name>
<evidence type="ECO:0000256" key="3">
    <source>
        <dbReference type="ARBA" id="ARBA00022475"/>
    </source>
</evidence>
<reference evidence="9" key="1">
    <citation type="submission" date="2018-05" db="EMBL/GenBank/DDBJ databases">
        <authorList>
            <person name="Lanie J.A."/>
            <person name="Ng W.-L."/>
            <person name="Kazmierczak K.M."/>
            <person name="Andrzejewski T.M."/>
            <person name="Davidsen T.M."/>
            <person name="Wayne K.J."/>
            <person name="Tettelin H."/>
            <person name="Glass J.I."/>
            <person name="Rusch D."/>
            <person name="Podicherti R."/>
            <person name="Tsui H.-C.T."/>
            <person name="Winkler M.E."/>
        </authorList>
    </citation>
    <scope>NUCLEOTIDE SEQUENCE</scope>
</reference>
<keyword evidence="4 7" id="KW-0812">Transmembrane</keyword>
<dbReference type="Gene3D" id="1.10.3720.10">
    <property type="entry name" value="MetI-like"/>
    <property type="match status" value="1"/>
</dbReference>
<dbReference type="Pfam" id="PF12911">
    <property type="entry name" value="OppC_N"/>
    <property type="match status" value="1"/>
</dbReference>
<dbReference type="InterPro" id="IPR025966">
    <property type="entry name" value="OppC_N"/>
</dbReference>
<dbReference type="PANTHER" id="PTHR43386:SF1">
    <property type="entry name" value="D,D-DIPEPTIDE TRANSPORT SYSTEM PERMEASE PROTEIN DDPC-RELATED"/>
    <property type="match status" value="1"/>
</dbReference>
<keyword evidence="2" id="KW-0813">Transport</keyword>
<feature type="transmembrane region" description="Helical" evidence="7">
    <location>
        <begin position="78"/>
        <end position="100"/>
    </location>
</feature>
<feature type="transmembrane region" description="Helical" evidence="7">
    <location>
        <begin position="112"/>
        <end position="133"/>
    </location>
</feature>
<evidence type="ECO:0000256" key="5">
    <source>
        <dbReference type="ARBA" id="ARBA00022989"/>
    </source>
</evidence>
<dbReference type="PANTHER" id="PTHR43386">
    <property type="entry name" value="OLIGOPEPTIDE TRANSPORT SYSTEM PERMEASE PROTEIN APPC"/>
    <property type="match status" value="1"/>
</dbReference>
<evidence type="ECO:0000256" key="2">
    <source>
        <dbReference type="ARBA" id="ARBA00022448"/>
    </source>
</evidence>
<comment type="subcellular location">
    <subcellularLocation>
        <location evidence="1">Cell membrane</location>
        <topology evidence="1">Multi-pass membrane protein</topology>
    </subcellularLocation>
</comment>
<dbReference type="AlphaFoldDB" id="A0A382B6B9"/>
<dbReference type="InterPro" id="IPR000515">
    <property type="entry name" value="MetI-like"/>
</dbReference>
<dbReference type="GO" id="GO:0005886">
    <property type="term" value="C:plasma membrane"/>
    <property type="evidence" value="ECO:0007669"/>
    <property type="project" value="UniProtKB-SubCell"/>
</dbReference>
<dbReference type="GO" id="GO:0055085">
    <property type="term" value="P:transmembrane transport"/>
    <property type="evidence" value="ECO:0007669"/>
    <property type="project" value="InterPro"/>
</dbReference>
<accession>A0A382B6B9</accession>
<keyword evidence="6 7" id="KW-0472">Membrane</keyword>
<dbReference type="InterPro" id="IPR050366">
    <property type="entry name" value="BP-dependent_transpt_permease"/>
</dbReference>
<protein>
    <recommendedName>
        <fullName evidence="8">ABC transmembrane type-1 domain-containing protein</fullName>
    </recommendedName>
</protein>
<evidence type="ECO:0000256" key="7">
    <source>
        <dbReference type="SAM" id="Phobius"/>
    </source>
</evidence>
<evidence type="ECO:0000259" key="8">
    <source>
        <dbReference type="PROSITE" id="PS50928"/>
    </source>
</evidence>
<keyword evidence="3" id="KW-1003">Cell membrane</keyword>
<feature type="transmembrane region" description="Helical" evidence="7">
    <location>
        <begin position="12"/>
        <end position="32"/>
    </location>
</feature>
<feature type="domain" description="ABC transmembrane type-1" evidence="8">
    <location>
        <begin position="72"/>
        <end position="262"/>
    </location>
</feature>
<dbReference type="PROSITE" id="PS50928">
    <property type="entry name" value="ABC_TM1"/>
    <property type="match status" value="1"/>
</dbReference>
<keyword evidence="5 7" id="KW-1133">Transmembrane helix</keyword>
<proteinExistence type="predicted"/>
<evidence type="ECO:0000256" key="6">
    <source>
        <dbReference type="ARBA" id="ARBA00023136"/>
    </source>
</evidence>
<feature type="transmembrane region" description="Helical" evidence="7">
    <location>
        <begin position="238"/>
        <end position="261"/>
    </location>
</feature>
<dbReference type="Pfam" id="PF00528">
    <property type="entry name" value="BPD_transp_1"/>
    <property type="match status" value="1"/>
</dbReference>
<dbReference type="SUPFAM" id="SSF161098">
    <property type="entry name" value="MetI-like"/>
    <property type="match status" value="1"/>
</dbReference>
<evidence type="ECO:0000313" key="9">
    <source>
        <dbReference type="EMBL" id="SVB09325.1"/>
    </source>
</evidence>
<gene>
    <name evidence="9" type="ORF">METZ01_LOCUS162179</name>
</gene>